<dbReference type="EMBL" id="CP019699">
    <property type="protein sequence ID" value="AQS56379.1"/>
    <property type="molecule type" value="Genomic_DNA"/>
</dbReference>
<dbReference type="Gene3D" id="2.60.120.260">
    <property type="entry name" value="Galactose-binding domain-like"/>
    <property type="match status" value="1"/>
</dbReference>
<dbReference type="STRING" id="1471761.B0W44_12015"/>
<name>A0A1U9K8I7_9BACL</name>
<dbReference type="KEGG" id="ntr:B0W44_12015"/>
<keyword evidence="2" id="KW-1185">Reference proteome</keyword>
<dbReference type="RefSeq" id="WP_077720243.1">
    <property type="nucleotide sequence ID" value="NZ_CP019699.1"/>
</dbReference>
<dbReference type="AlphaFoldDB" id="A0A1U9K8I7"/>
<gene>
    <name evidence="1" type="ORF">B0W44_12015</name>
</gene>
<evidence type="ECO:0000313" key="2">
    <source>
        <dbReference type="Proteomes" id="UP000188603"/>
    </source>
</evidence>
<dbReference type="OrthoDB" id="2988614at2"/>
<dbReference type="Proteomes" id="UP000188603">
    <property type="component" value="Chromosome"/>
</dbReference>
<evidence type="ECO:0000313" key="1">
    <source>
        <dbReference type="EMBL" id="AQS56379.1"/>
    </source>
</evidence>
<protein>
    <submittedName>
        <fullName evidence="1">Uncharacterized protein</fullName>
    </submittedName>
</protein>
<organism evidence="1 2">
    <name type="scientific">Novibacillus thermophilus</name>
    <dbReference type="NCBI Taxonomy" id="1471761"/>
    <lineage>
        <taxon>Bacteria</taxon>
        <taxon>Bacillati</taxon>
        <taxon>Bacillota</taxon>
        <taxon>Bacilli</taxon>
        <taxon>Bacillales</taxon>
        <taxon>Thermoactinomycetaceae</taxon>
        <taxon>Novibacillus</taxon>
    </lineage>
</organism>
<sequence length="156" mass="17941">MQCSNRNLLQNGNFRLGSHPWKGRNIHLTANPLVEHDYSMAMGNLNSETPSLLFQTVSGPFESQCAYYLYFRVLNRSPEHIQPRLFAVVSYLSRDGRIQRTTPLRVLPPHVKPQRFSSYFTIVPPPSTTTRSLVVVFYVDRGTVFVDYIRVASHRV</sequence>
<proteinExistence type="predicted"/>
<reference evidence="1 2" key="1">
    <citation type="journal article" date="2015" name="Int. J. Syst. Evol. Microbiol.">
        <title>Novibacillus thermophilus gen. nov., sp. nov., a Gram-staining-negative and moderately thermophilic member of the family Thermoactinomycetaceae.</title>
        <authorList>
            <person name="Yang G."/>
            <person name="Chen J."/>
            <person name="Zhou S."/>
        </authorList>
    </citation>
    <scope>NUCLEOTIDE SEQUENCE [LARGE SCALE GENOMIC DNA]</scope>
    <source>
        <strain evidence="1 2">SG-1</strain>
    </source>
</reference>
<accession>A0A1U9K8I7</accession>